<evidence type="ECO:0000313" key="1">
    <source>
        <dbReference type="EMBL" id="GFG36757.1"/>
    </source>
</evidence>
<name>A0A6L2Q4H9_COPFO</name>
<dbReference type="InParanoid" id="A0A6L2Q4H9"/>
<dbReference type="PANTHER" id="PTHR45913">
    <property type="entry name" value="EPM2A-INTERACTING PROTEIN 1"/>
    <property type="match status" value="1"/>
</dbReference>
<reference evidence="2" key="1">
    <citation type="submission" date="2020-01" db="EMBL/GenBank/DDBJ databases">
        <title>Draft genome sequence of the Termite Coptotermes fromosanus.</title>
        <authorList>
            <person name="Itakura S."/>
            <person name="Yosikawa Y."/>
            <person name="Umezawa K."/>
        </authorList>
    </citation>
    <scope>NUCLEOTIDE SEQUENCE [LARGE SCALE GENOMIC DNA]</scope>
</reference>
<organism evidence="1 2">
    <name type="scientific">Coptotermes formosanus</name>
    <name type="common">Formosan subterranean termite</name>
    <dbReference type="NCBI Taxonomy" id="36987"/>
    <lineage>
        <taxon>Eukaryota</taxon>
        <taxon>Metazoa</taxon>
        <taxon>Ecdysozoa</taxon>
        <taxon>Arthropoda</taxon>
        <taxon>Hexapoda</taxon>
        <taxon>Insecta</taxon>
        <taxon>Pterygota</taxon>
        <taxon>Neoptera</taxon>
        <taxon>Polyneoptera</taxon>
        <taxon>Dictyoptera</taxon>
        <taxon>Blattodea</taxon>
        <taxon>Blattoidea</taxon>
        <taxon>Termitoidae</taxon>
        <taxon>Rhinotermitidae</taxon>
        <taxon>Coptotermes</taxon>
    </lineage>
</organism>
<sequence>MGLQTLFHTTAINSSDLPVKLKEKLLEMSVDGSLKIKFENKSICDFWIAARKEFKELTDAAIPHLQPFPSTYLCEQRFSALTQSKRNTGTDRTQNQL</sequence>
<gene>
    <name evidence="1" type="ORF">Cfor_09459</name>
</gene>
<proteinExistence type="predicted"/>
<dbReference type="OrthoDB" id="10062525at2759"/>
<accession>A0A6L2Q4H9</accession>
<evidence type="ECO:0000313" key="2">
    <source>
        <dbReference type="Proteomes" id="UP000502823"/>
    </source>
</evidence>
<dbReference type="Proteomes" id="UP000502823">
    <property type="component" value="Unassembled WGS sequence"/>
</dbReference>
<dbReference type="PANTHER" id="PTHR45913:SF19">
    <property type="entry name" value="LOW QUALITY PROTEIN: ZINC FINGER BED DOMAIN-CONTAINING PROTEIN 5-LIKE"/>
    <property type="match status" value="1"/>
</dbReference>
<protein>
    <recommendedName>
        <fullName evidence="3">HAT C-terminal dimerisation domain-containing protein</fullName>
    </recommendedName>
</protein>
<comment type="caution">
    <text evidence="1">The sequence shown here is derived from an EMBL/GenBank/DDBJ whole genome shotgun (WGS) entry which is preliminary data.</text>
</comment>
<evidence type="ECO:0008006" key="3">
    <source>
        <dbReference type="Google" id="ProtNLM"/>
    </source>
</evidence>
<keyword evidence="2" id="KW-1185">Reference proteome</keyword>
<dbReference type="EMBL" id="BLKM01000655">
    <property type="protein sequence ID" value="GFG36757.1"/>
    <property type="molecule type" value="Genomic_DNA"/>
</dbReference>
<dbReference type="AlphaFoldDB" id="A0A6L2Q4H9"/>